<dbReference type="EMBL" id="CM045758">
    <property type="protein sequence ID" value="KAI8031004.1"/>
    <property type="molecule type" value="Genomic_DNA"/>
</dbReference>
<dbReference type="Proteomes" id="UP001060215">
    <property type="component" value="Chromosome 1"/>
</dbReference>
<keyword evidence="1" id="KW-0238">DNA-binding</keyword>
<gene>
    <name evidence="1" type="ORF">LOK49_LG01G03432</name>
</gene>
<sequence length="337" mass="36268">MLKYNKKAPAKKICHVTPPKRALIEPYSSPADTPILAPKGVVADGYQTIAPSPSETRWSGHGGCDLGDRGDRNGVESVSSKAMASKLHSIFSTLLLLFTLSALTNVFLIINDMAPSLNLVPPHKNIIVFLAPTVHLVHQAFINDYDYVFAENGLVAHKDGKLIGTQVLAGAQVRTGGHREWKLCSGMDENVVGTCAEVIFAPIDASFADDAPLLPPEASSPNRTLDLASALEIGPAGNKESNDCAGISGSTRSVMTIAFEFVFENHMQENVASMARQYVRSIISSVQRVALALSPSHPNSHGGLRLPLGTPEANTLSQWIATILVCHEVLFFRHRTL</sequence>
<evidence type="ECO:0000313" key="2">
    <source>
        <dbReference type="Proteomes" id="UP001060215"/>
    </source>
</evidence>
<organism evidence="1 2">
    <name type="scientific">Camellia lanceoleosa</name>
    <dbReference type="NCBI Taxonomy" id="1840588"/>
    <lineage>
        <taxon>Eukaryota</taxon>
        <taxon>Viridiplantae</taxon>
        <taxon>Streptophyta</taxon>
        <taxon>Embryophyta</taxon>
        <taxon>Tracheophyta</taxon>
        <taxon>Spermatophyta</taxon>
        <taxon>Magnoliopsida</taxon>
        <taxon>eudicotyledons</taxon>
        <taxon>Gunneridae</taxon>
        <taxon>Pentapetalae</taxon>
        <taxon>asterids</taxon>
        <taxon>Ericales</taxon>
        <taxon>Theaceae</taxon>
        <taxon>Camellia</taxon>
    </lineage>
</organism>
<name>A0ACC0IYK7_9ERIC</name>
<accession>A0ACC0IYK7</accession>
<comment type="caution">
    <text evidence="1">The sequence shown here is derived from an EMBL/GenBank/DDBJ whole genome shotgun (WGS) entry which is preliminary data.</text>
</comment>
<keyword evidence="2" id="KW-1185">Reference proteome</keyword>
<reference evidence="1 2" key="1">
    <citation type="journal article" date="2022" name="Plant J.">
        <title>Chromosome-level genome of Camellia lanceoleosa provides a valuable resource for understanding genome evolution and self-incompatibility.</title>
        <authorList>
            <person name="Gong W."/>
            <person name="Xiao S."/>
            <person name="Wang L."/>
            <person name="Liao Z."/>
            <person name="Chang Y."/>
            <person name="Mo W."/>
            <person name="Hu G."/>
            <person name="Li W."/>
            <person name="Zhao G."/>
            <person name="Zhu H."/>
            <person name="Hu X."/>
            <person name="Ji K."/>
            <person name="Xiang X."/>
            <person name="Song Q."/>
            <person name="Yuan D."/>
            <person name="Jin S."/>
            <person name="Zhang L."/>
        </authorList>
    </citation>
    <scope>NUCLEOTIDE SEQUENCE [LARGE SCALE GENOMIC DNA]</scope>
    <source>
        <strain evidence="1">SQ_2022a</strain>
    </source>
</reference>
<proteinExistence type="predicted"/>
<protein>
    <submittedName>
        <fullName evidence="1">Homeobox-leucine zipper protein ATHB-15</fullName>
    </submittedName>
</protein>
<evidence type="ECO:0000313" key="1">
    <source>
        <dbReference type="EMBL" id="KAI8031004.1"/>
    </source>
</evidence>
<keyword evidence="1" id="KW-0371">Homeobox</keyword>